<keyword evidence="6" id="KW-1185">Reference proteome</keyword>
<dbReference type="PANTHER" id="PTHR30265:SF7">
    <property type="entry name" value="TRANSCRIPTION ANTITERMINATION PROTEIN RFAH"/>
    <property type="match status" value="1"/>
</dbReference>
<dbReference type="AlphaFoldDB" id="A0A1H9WLL0"/>
<dbReference type="Gene3D" id="3.30.70.940">
    <property type="entry name" value="NusG, N-terminal domain"/>
    <property type="match status" value="1"/>
</dbReference>
<dbReference type="InterPro" id="IPR008991">
    <property type="entry name" value="Translation_prot_SH3-like_sf"/>
</dbReference>
<keyword evidence="2" id="KW-0805">Transcription regulation</keyword>
<keyword evidence="3" id="KW-0804">Transcription</keyword>
<dbReference type="InterPro" id="IPR043425">
    <property type="entry name" value="NusG-like"/>
</dbReference>
<dbReference type="GO" id="GO:0005829">
    <property type="term" value="C:cytosol"/>
    <property type="evidence" value="ECO:0007669"/>
    <property type="project" value="TreeGrafter"/>
</dbReference>
<proteinExistence type="predicted"/>
<reference evidence="6" key="1">
    <citation type="submission" date="2016-10" db="EMBL/GenBank/DDBJ databases">
        <authorList>
            <person name="Varghese N."/>
            <person name="Submissions S."/>
        </authorList>
    </citation>
    <scope>NUCLEOTIDE SEQUENCE [LARGE SCALE GENOMIC DNA]</scope>
    <source>
        <strain evidence="6">CGMCC 1.6495</strain>
    </source>
</reference>
<dbReference type="GO" id="GO:0031564">
    <property type="term" value="P:transcription antitermination"/>
    <property type="evidence" value="ECO:0007669"/>
    <property type="project" value="UniProtKB-KW"/>
</dbReference>
<dbReference type="PANTHER" id="PTHR30265">
    <property type="entry name" value="RHO-INTERACTING TRANSCRIPTION TERMINATION FACTOR NUSG"/>
    <property type="match status" value="1"/>
</dbReference>
<evidence type="ECO:0000313" key="5">
    <source>
        <dbReference type="EMBL" id="SES34806.1"/>
    </source>
</evidence>
<evidence type="ECO:0000259" key="4">
    <source>
        <dbReference type="SMART" id="SM00738"/>
    </source>
</evidence>
<evidence type="ECO:0000313" key="6">
    <source>
        <dbReference type="Proteomes" id="UP000198505"/>
    </source>
</evidence>
<sequence length="174" mass="19729">MSLNDSQANAECAQWYLIQCKGGESFRAAEQLENQGYQVFHPVLRVQRKRRGKLVWLTEPLFPYYLFIELDQVASNWRPIRSTRGVLKLVTFGDQPAAVPSPIVETLREHSVEDDDSKEVYFHAGDAVEVTEGAFKGQLAQLTALKGQDRALLLLTLLNRPQQVEVPIAHLQKQ</sequence>
<dbReference type="InterPro" id="IPR006645">
    <property type="entry name" value="NGN-like_dom"/>
</dbReference>
<dbReference type="SMART" id="SM00738">
    <property type="entry name" value="NGN"/>
    <property type="match status" value="1"/>
</dbReference>
<dbReference type="RefSeq" id="WP_092830908.1">
    <property type="nucleotide sequence ID" value="NZ_FOGS01000017.1"/>
</dbReference>
<name>A0A1H9WLL0_9GAMM</name>
<dbReference type="InterPro" id="IPR036735">
    <property type="entry name" value="NGN_dom_sf"/>
</dbReference>
<dbReference type="EMBL" id="FOGS01000017">
    <property type="protein sequence ID" value="SES34806.1"/>
    <property type="molecule type" value="Genomic_DNA"/>
</dbReference>
<dbReference type="InterPro" id="IPR010215">
    <property type="entry name" value="Transcription_antiterm_RfaH"/>
</dbReference>
<dbReference type="Proteomes" id="UP000198505">
    <property type="component" value="Unassembled WGS sequence"/>
</dbReference>
<dbReference type="SUPFAM" id="SSF50104">
    <property type="entry name" value="Translation proteins SH3-like domain"/>
    <property type="match status" value="1"/>
</dbReference>
<dbReference type="STRING" id="416874.SAMN04487958_11716"/>
<accession>A0A1H9WLL0</accession>
<dbReference type="GO" id="GO:0006354">
    <property type="term" value="P:DNA-templated transcription elongation"/>
    <property type="evidence" value="ECO:0007669"/>
    <property type="project" value="InterPro"/>
</dbReference>
<feature type="domain" description="NusG-like N-terminal" evidence="4">
    <location>
        <begin position="12"/>
        <end position="111"/>
    </location>
</feature>
<evidence type="ECO:0000256" key="1">
    <source>
        <dbReference type="ARBA" id="ARBA00022814"/>
    </source>
</evidence>
<organism evidence="5 6">
    <name type="scientific">Vreelandella subterranea</name>
    <dbReference type="NCBI Taxonomy" id="416874"/>
    <lineage>
        <taxon>Bacteria</taxon>
        <taxon>Pseudomonadati</taxon>
        <taxon>Pseudomonadota</taxon>
        <taxon>Gammaproteobacteria</taxon>
        <taxon>Oceanospirillales</taxon>
        <taxon>Halomonadaceae</taxon>
        <taxon>Vreelandella</taxon>
    </lineage>
</organism>
<protein>
    <submittedName>
        <fullName evidence="5">Transcriptional antiterminator RfaH</fullName>
    </submittedName>
</protein>
<gene>
    <name evidence="5" type="ORF">SAMN04487958_11716</name>
</gene>
<dbReference type="CDD" id="cd09892">
    <property type="entry name" value="NGN_SP_RfaH"/>
    <property type="match status" value="1"/>
</dbReference>
<evidence type="ECO:0000256" key="3">
    <source>
        <dbReference type="ARBA" id="ARBA00023163"/>
    </source>
</evidence>
<dbReference type="Pfam" id="PF02357">
    <property type="entry name" value="NusG"/>
    <property type="match status" value="1"/>
</dbReference>
<evidence type="ECO:0000256" key="2">
    <source>
        <dbReference type="ARBA" id="ARBA00023015"/>
    </source>
</evidence>
<dbReference type="SUPFAM" id="SSF82679">
    <property type="entry name" value="N-utilization substance G protein NusG, N-terminal domain"/>
    <property type="match status" value="1"/>
</dbReference>
<keyword evidence="1" id="KW-0889">Transcription antitermination</keyword>
<dbReference type="NCBIfam" id="TIGR01955">
    <property type="entry name" value="RfaH"/>
    <property type="match status" value="1"/>
</dbReference>
<dbReference type="NCBIfam" id="NF006534">
    <property type="entry name" value="PRK09014.1"/>
    <property type="match status" value="1"/>
</dbReference>